<protein>
    <submittedName>
        <fullName evidence="2">Uncharacterized protein</fullName>
    </submittedName>
</protein>
<evidence type="ECO:0000313" key="2">
    <source>
        <dbReference type="EMBL" id="WKA08989.1"/>
    </source>
</evidence>
<proteinExistence type="predicted"/>
<dbReference type="EMBL" id="CP126664">
    <property type="protein sequence ID" value="WKA08989.1"/>
    <property type="molecule type" value="Genomic_DNA"/>
</dbReference>
<feature type="compositionally biased region" description="Basic and acidic residues" evidence="1">
    <location>
        <begin position="145"/>
        <end position="166"/>
    </location>
</feature>
<organism evidence="2 3">
    <name type="scientific">Vitis vinifera</name>
    <name type="common">Grape</name>
    <dbReference type="NCBI Taxonomy" id="29760"/>
    <lineage>
        <taxon>Eukaryota</taxon>
        <taxon>Viridiplantae</taxon>
        <taxon>Streptophyta</taxon>
        <taxon>Embryophyta</taxon>
        <taxon>Tracheophyta</taxon>
        <taxon>Spermatophyta</taxon>
        <taxon>Magnoliopsida</taxon>
        <taxon>eudicotyledons</taxon>
        <taxon>Gunneridae</taxon>
        <taxon>Pentapetalae</taxon>
        <taxon>rosids</taxon>
        <taxon>Vitales</taxon>
        <taxon>Vitaceae</taxon>
        <taxon>Viteae</taxon>
        <taxon>Vitis</taxon>
    </lineage>
</organism>
<dbReference type="Proteomes" id="UP001227230">
    <property type="component" value="Chromosome 17"/>
</dbReference>
<gene>
    <name evidence="2" type="ORF">VitviT2T_026668</name>
</gene>
<reference evidence="2 3" key="1">
    <citation type="journal article" date="2023" name="Hortic Res">
        <title>The complete reference genome for grapevine (Vitis vinifera L.) genetics and breeding.</title>
        <authorList>
            <person name="Shi X."/>
            <person name="Cao S."/>
            <person name="Wang X."/>
            <person name="Huang S."/>
            <person name="Wang Y."/>
            <person name="Liu Z."/>
            <person name="Liu W."/>
            <person name="Leng X."/>
            <person name="Peng Y."/>
            <person name="Wang N."/>
            <person name="Wang Y."/>
            <person name="Ma Z."/>
            <person name="Xu X."/>
            <person name="Zhang F."/>
            <person name="Xue H."/>
            <person name="Zhong H."/>
            <person name="Wang Y."/>
            <person name="Zhang K."/>
            <person name="Velt A."/>
            <person name="Avia K."/>
            <person name="Holtgrawe D."/>
            <person name="Grimplet J."/>
            <person name="Matus J.T."/>
            <person name="Ware D."/>
            <person name="Wu X."/>
            <person name="Wang H."/>
            <person name="Liu C."/>
            <person name="Fang Y."/>
            <person name="Rustenholz C."/>
            <person name="Cheng Z."/>
            <person name="Xiao H."/>
            <person name="Zhou Y."/>
        </authorList>
    </citation>
    <scope>NUCLEOTIDE SEQUENCE [LARGE SCALE GENOMIC DNA]</scope>
    <source>
        <strain evidence="3">cv. Pinot noir / PN40024</strain>
        <tissue evidence="2">Leaf</tissue>
    </source>
</reference>
<sequence length="247" mass="27687">MLAKKDIALTSVAGQGEKGGRVGVSFGCPSSEKPTQLLNELEFRERFCIPNGKERRGRLVKWVEKASFSHLNKLFKITSNERNHQTLLYARNLLAVIRKPHPYILPIIPRRLPKVVVPGEHYLLKDLPFYKKACKADTRACQERLDQREEKRQEGKIRKTPSEKGRASSSTTCPPTKKKSSAKGEPMKDASPMLVPSPDAAGSSSMPAARKETCLAQDEALSGLALVEEDLDQRMPPLPFFLPVWRK</sequence>
<feature type="region of interest" description="Disordered" evidence="1">
    <location>
        <begin position="145"/>
        <end position="211"/>
    </location>
</feature>
<name>A0ABY9DMM0_VITVI</name>
<keyword evidence="3" id="KW-1185">Reference proteome</keyword>
<evidence type="ECO:0000313" key="3">
    <source>
        <dbReference type="Proteomes" id="UP001227230"/>
    </source>
</evidence>
<accession>A0ABY9DMM0</accession>
<evidence type="ECO:0000256" key="1">
    <source>
        <dbReference type="SAM" id="MobiDB-lite"/>
    </source>
</evidence>